<dbReference type="Proteomes" id="UP001589683">
    <property type="component" value="Unassembled WGS sequence"/>
</dbReference>
<gene>
    <name evidence="2" type="ORF">ACFFUT_00950</name>
</gene>
<proteinExistence type="predicted"/>
<feature type="chain" id="PRO_5045454874" description="Peptidase M16 N-terminal domain-containing protein" evidence="1">
    <location>
        <begin position="22"/>
        <end position="244"/>
    </location>
</feature>
<dbReference type="EMBL" id="JBHMEA010000006">
    <property type="protein sequence ID" value="MFB9230349.1"/>
    <property type="molecule type" value="Genomic_DNA"/>
</dbReference>
<comment type="caution">
    <text evidence="2">The sequence shown here is derived from an EMBL/GenBank/DDBJ whole genome shotgun (WGS) entry which is preliminary data.</text>
</comment>
<evidence type="ECO:0000313" key="2">
    <source>
        <dbReference type="EMBL" id="MFB9230349.1"/>
    </source>
</evidence>
<organism evidence="2 3">
    <name type="scientific">Pseudohalocynthiibacter aestuariivivens</name>
    <dbReference type="NCBI Taxonomy" id="1591409"/>
    <lineage>
        <taxon>Bacteria</taxon>
        <taxon>Pseudomonadati</taxon>
        <taxon>Pseudomonadota</taxon>
        <taxon>Alphaproteobacteria</taxon>
        <taxon>Rhodobacterales</taxon>
        <taxon>Paracoccaceae</taxon>
        <taxon>Pseudohalocynthiibacter</taxon>
    </lineage>
</organism>
<feature type="signal peptide" evidence="1">
    <location>
        <begin position="1"/>
        <end position="21"/>
    </location>
</feature>
<reference evidence="2 3" key="1">
    <citation type="submission" date="2024-09" db="EMBL/GenBank/DDBJ databases">
        <authorList>
            <person name="Sun Q."/>
            <person name="Mori K."/>
        </authorList>
    </citation>
    <scope>NUCLEOTIDE SEQUENCE [LARGE SCALE GENOMIC DNA]</scope>
    <source>
        <strain evidence="2 3">CECT 8726</strain>
    </source>
</reference>
<keyword evidence="3" id="KW-1185">Reference proteome</keyword>
<name>A0ABV5JAK1_9RHOB</name>
<evidence type="ECO:0000313" key="3">
    <source>
        <dbReference type="Proteomes" id="UP001589683"/>
    </source>
</evidence>
<evidence type="ECO:0008006" key="4">
    <source>
        <dbReference type="Google" id="ProtNLM"/>
    </source>
</evidence>
<dbReference type="RefSeq" id="WP_213888612.1">
    <property type="nucleotide sequence ID" value="NZ_JAGFNU010000004.1"/>
</dbReference>
<accession>A0ABV5JAK1</accession>
<keyword evidence="1" id="KW-0732">Signal</keyword>
<protein>
    <recommendedName>
        <fullName evidence="4">Peptidase M16 N-terminal domain-containing protein</fullName>
    </recommendedName>
</protein>
<evidence type="ECO:0000256" key="1">
    <source>
        <dbReference type="SAM" id="SignalP"/>
    </source>
</evidence>
<sequence length="244" mass="27096">MKQRFAAVIILVFSFTHFIAAQENNLAEQPAAKTAPYQILLETDYAELTGCDVYHSYEDSLVIALDFLVFDEGSDKDALGYVQRETVHLFEHLVKSGETDLVDAACLPMSLRRLGEELGLLSELSSTVPDFAYPLSFRYDGGSTGFPDEAGKTYSVQSRANYIETTECLVSASTYEKLQKAFIEFFYYSGHPGDSKKYMLAFLTDVRDSRPTAEGELNPMCMTPEITKLAQDIGVLTEGGKIIP</sequence>